<evidence type="ECO:0000259" key="1">
    <source>
        <dbReference type="Pfam" id="PF13358"/>
    </source>
</evidence>
<evidence type="ECO:0000313" key="2">
    <source>
        <dbReference type="EMBL" id="SFU65917.1"/>
    </source>
</evidence>
<evidence type="ECO:0000313" key="3">
    <source>
        <dbReference type="Proteomes" id="UP000242496"/>
    </source>
</evidence>
<feature type="domain" description="Tc1-like transposase DDE" evidence="1">
    <location>
        <begin position="18"/>
        <end position="71"/>
    </location>
</feature>
<dbReference type="GO" id="GO:0004519">
    <property type="term" value="F:endonuclease activity"/>
    <property type="evidence" value="ECO:0007669"/>
    <property type="project" value="UniProtKB-KW"/>
</dbReference>
<dbReference type="RefSeq" id="WP_245759030.1">
    <property type="nucleotide sequence ID" value="NZ_CAWRBG010000067.1"/>
</dbReference>
<dbReference type="Pfam" id="PF13358">
    <property type="entry name" value="DDE_3"/>
    <property type="match status" value="1"/>
</dbReference>
<dbReference type="AlphaFoldDB" id="A0A1I7HZ42"/>
<name>A0A1I7HZ42_9GAMM</name>
<dbReference type="InterPro" id="IPR038717">
    <property type="entry name" value="Tc1-like_DDE_dom"/>
</dbReference>
<keyword evidence="2" id="KW-0540">Nuclease</keyword>
<reference evidence="3" key="1">
    <citation type="submission" date="2016-10" db="EMBL/GenBank/DDBJ databases">
        <authorList>
            <person name="Varghese N."/>
            <person name="Submissions S."/>
        </authorList>
    </citation>
    <scope>NUCLEOTIDE SEQUENCE [LARGE SCALE GENOMIC DNA]</scope>
    <source>
        <strain evidence="3">DSM 18168</strain>
    </source>
</reference>
<proteinExistence type="predicted"/>
<keyword evidence="2" id="KW-0255">Endonuclease</keyword>
<dbReference type="Proteomes" id="UP000242496">
    <property type="component" value="Unassembled WGS sequence"/>
</dbReference>
<organism evidence="2 3">
    <name type="scientific">Xenorhabdus koppenhoeferi</name>
    <dbReference type="NCBI Taxonomy" id="351659"/>
    <lineage>
        <taxon>Bacteria</taxon>
        <taxon>Pseudomonadati</taxon>
        <taxon>Pseudomonadota</taxon>
        <taxon>Gammaproteobacteria</taxon>
        <taxon>Enterobacterales</taxon>
        <taxon>Morganellaceae</taxon>
        <taxon>Xenorhabdus</taxon>
    </lineage>
</organism>
<accession>A0A1I7HZ42</accession>
<gene>
    <name evidence="2" type="ORF">SAMN05421784_11719</name>
</gene>
<keyword evidence="2" id="KW-0378">Hydrolase</keyword>
<protein>
    <submittedName>
        <fullName evidence="2">DDE superfamily endonuclease</fullName>
    </submittedName>
</protein>
<keyword evidence="3" id="KW-1185">Reference proteome</keyword>
<sequence length="76" mass="8749">MLKQFILTLNQADQLVGNDETVIREYPTIDAKNVILFFGAIRETYPLSQKVHIILDRAGYHRAEIGQFFAEVLNIQ</sequence>
<dbReference type="EMBL" id="FPBJ01000017">
    <property type="protein sequence ID" value="SFU65917.1"/>
    <property type="molecule type" value="Genomic_DNA"/>
</dbReference>